<dbReference type="InterPro" id="IPR039206">
    <property type="entry name" value="MORF/ORRM1/DAG-like"/>
</dbReference>
<feature type="non-terminal residue" evidence="3">
    <location>
        <position position="195"/>
    </location>
</feature>
<dbReference type="EMBL" id="JAHRHJ020003813">
    <property type="protein sequence ID" value="KAH9287937.1"/>
    <property type="molecule type" value="Genomic_DNA"/>
</dbReference>
<proteinExistence type="predicted"/>
<organism evidence="3 4">
    <name type="scientific">Taxus chinensis</name>
    <name type="common">Chinese yew</name>
    <name type="synonym">Taxus wallichiana var. chinensis</name>
    <dbReference type="NCBI Taxonomy" id="29808"/>
    <lineage>
        <taxon>Eukaryota</taxon>
        <taxon>Viridiplantae</taxon>
        <taxon>Streptophyta</taxon>
        <taxon>Embryophyta</taxon>
        <taxon>Tracheophyta</taxon>
        <taxon>Spermatophyta</taxon>
        <taxon>Pinopsida</taxon>
        <taxon>Pinidae</taxon>
        <taxon>Conifers II</taxon>
        <taxon>Cupressales</taxon>
        <taxon>Taxaceae</taxon>
        <taxon>Taxus</taxon>
    </lineage>
</organism>
<comment type="caution">
    <text evidence="3">The sequence shown here is derived from an EMBL/GenBank/DDBJ whole genome shotgun (WGS) entry which is preliminary data.</text>
</comment>
<sequence>MVSAITDSKLFAAYSTATSTTPTLPMALSRTLRLRPVLALSTTYPTKLFSSSSSSSFFSSSPSPRLSCSALLHRPLAAICHGVVQNKRQLIRCKVTRSGESGYSPLSNNSNWSDRPPTEMAPLFPGCDYEHWLIVMDPLNEGKATKEEMIDHYIKTLAKVLGSEEAAKKSIYNVSCERYFGFGCQIDEETSTKLE</sequence>
<dbReference type="GO" id="GO:0016554">
    <property type="term" value="P:cytidine to uridine editing"/>
    <property type="evidence" value="ECO:0007669"/>
    <property type="project" value="InterPro"/>
</dbReference>
<dbReference type="InterPro" id="IPR054059">
    <property type="entry name" value="MORF/ORRM1/DAG-like_MORF"/>
</dbReference>
<dbReference type="GO" id="GO:0005739">
    <property type="term" value="C:mitochondrion"/>
    <property type="evidence" value="ECO:0007669"/>
    <property type="project" value="TreeGrafter"/>
</dbReference>
<dbReference type="PANTHER" id="PTHR31346:SF7">
    <property type="entry name" value="MULTIPLE ORGANELLAR RNA EDITING FACTOR 2, CHLOROPLASTIC-RELATED"/>
    <property type="match status" value="1"/>
</dbReference>
<feature type="domain" description="MORF/ORRM1/DAG-like MORF" evidence="2">
    <location>
        <begin position="129"/>
        <end position="195"/>
    </location>
</feature>
<evidence type="ECO:0000256" key="1">
    <source>
        <dbReference type="ARBA" id="ARBA00022946"/>
    </source>
</evidence>
<reference evidence="3 4" key="1">
    <citation type="journal article" date="2021" name="Nat. Plants">
        <title>The Taxus genome provides insights into paclitaxel biosynthesis.</title>
        <authorList>
            <person name="Xiong X."/>
            <person name="Gou J."/>
            <person name="Liao Q."/>
            <person name="Li Y."/>
            <person name="Zhou Q."/>
            <person name="Bi G."/>
            <person name="Li C."/>
            <person name="Du R."/>
            <person name="Wang X."/>
            <person name="Sun T."/>
            <person name="Guo L."/>
            <person name="Liang H."/>
            <person name="Lu P."/>
            <person name="Wu Y."/>
            <person name="Zhang Z."/>
            <person name="Ro D.K."/>
            <person name="Shang Y."/>
            <person name="Huang S."/>
            <person name="Yan J."/>
        </authorList>
    </citation>
    <scope>NUCLEOTIDE SEQUENCE [LARGE SCALE GENOMIC DNA]</scope>
    <source>
        <strain evidence="3">Ta-2019</strain>
    </source>
</reference>
<evidence type="ECO:0000313" key="3">
    <source>
        <dbReference type="EMBL" id="KAH9287937.1"/>
    </source>
</evidence>
<dbReference type="Pfam" id="PF21864">
    <property type="entry name" value="MORF_dom"/>
    <property type="match status" value="1"/>
</dbReference>
<dbReference type="AlphaFoldDB" id="A0AA38F4S4"/>
<protein>
    <recommendedName>
        <fullName evidence="2">MORF/ORRM1/DAG-like MORF domain-containing protein</fullName>
    </recommendedName>
</protein>
<keyword evidence="1" id="KW-0809">Transit peptide</keyword>
<name>A0AA38F4S4_TAXCH</name>
<dbReference type="GO" id="GO:0080156">
    <property type="term" value="P:mitochondrial mRNA modification"/>
    <property type="evidence" value="ECO:0007669"/>
    <property type="project" value="TreeGrafter"/>
</dbReference>
<accession>A0AA38F4S4</accession>
<evidence type="ECO:0000313" key="4">
    <source>
        <dbReference type="Proteomes" id="UP000824469"/>
    </source>
</evidence>
<evidence type="ECO:0000259" key="2">
    <source>
        <dbReference type="Pfam" id="PF21864"/>
    </source>
</evidence>
<gene>
    <name evidence="3" type="ORF">KI387_032054</name>
</gene>
<keyword evidence="4" id="KW-1185">Reference proteome</keyword>
<dbReference type="Proteomes" id="UP000824469">
    <property type="component" value="Unassembled WGS sequence"/>
</dbReference>
<dbReference type="PANTHER" id="PTHR31346">
    <property type="entry name" value="MULTIPLE ORGANELLAR RNA EDITING FACTOR 2, CHLOROPLASTIC-RELATED-RELATED"/>
    <property type="match status" value="1"/>
</dbReference>